<reference evidence="7 8" key="1">
    <citation type="submission" date="2021-03" db="EMBL/GenBank/DDBJ databases">
        <title>Sequencing the genomes of 1000 actinobacteria strains.</title>
        <authorList>
            <person name="Klenk H.-P."/>
        </authorList>
    </citation>
    <scope>NUCLEOTIDE SEQUENCE [LARGE SCALE GENOMIC DNA]</scope>
    <source>
        <strain evidence="7 8">DSM 12936</strain>
    </source>
</reference>
<feature type="domain" description="Major facilitator superfamily (MFS) profile" evidence="6">
    <location>
        <begin position="203"/>
        <end position="388"/>
    </location>
</feature>
<evidence type="ECO:0000256" key="1">
    <source>
        <dbReference type="ARBA" id="ARBA00004651"/>
    </source>
</evidence>
<name>A0ABS4Z4D9_9ACTN</name>
<keyword evidence="3 5" id="KW-1133">Transmembrane helix</keyword>
<dbReference type="Proteomes" id="UP000758168">
    <property type="component" value="Unassembled WGS sequence"/>
</dbReference>
<dbReference type="Pfam" id="PF07690">
    <property type="entry name" value="MFS_1"/>
    <property type="match status" value="1"/>
</dbReference>
<feature type="transmembrane region" description="Helical" evidence="5">
    <location>
        <begin position="329"/>
        <end position="347"/>
    </location>
</feature>
<keyword evidence="4 5" id="KW-0472">Membrane</keyword>
<dbReference type="RefSeq" id="WP_210051844.1">
    <property type="nucleotide sequence ID" value="NZ_BAAAMH010000016.1"/>
</dbReference>
<feature type="transmembrane region" description="Helical" evidence="5">
    <location>
        <begin position="239"/>
        <end position="260"/>
    </location>
</feature>
<dbReference type="InterPro" id="IPR020846">
    <property type="entry name" value="MFS_dom"/>
</dbReference>
<evidence type="ECO:0000256" key="3">
    <source>
        <dbReference type="ARBA" id="ARBA00022989"/>
    </source>
</evidence>
<feature type="transmembrane region" description="Helical" evidence="5">
    <location>
        <begin position="199"/>
        <end position="219"/>
    </location>
</feature>
<feature type="transmembrane region" description="Helical" evidence="5">
    <location>
        <begin position="32"/>
        <end position="54"/>
    </location>
</feature>
<evidence type="ECO:0000256" key="5">
    <source>
        <dbReference type="SAM" id="Phobius"/>
    </source>
</evidence>
<accession>A0ABS4Z4D9</accession>
<dbReference type="InterPro" id="IPR011701">
    <property type="entry name" value="MFS"/>
</dbReference>
<dbReference type="SUPFAM" id="SSF103473">
    <property type="entry name" value="MFS general substrate transporter"/>
    <property type="match status" value="1"/>
</dbReference>
<dbReference type="InterPro" id="IPR051788">
    <property type="entry name" value="MFS_Transporter"/>
</dbReference>
<feature type="transmembrane region" description="Helical" evidence="5">
    <location>
        <begin position="126"/>
        <end position="145"/>
    </location>
</feature>
<evidence type="ECO:0000313" key="7">
    <source>
        <dbReference type="EMBL" id="MBP2415108.1"/>
    </source>
</evidence>
<keyword evidence="8" id="KW-1185">Reference proteome</keyword>
<evidence type="ECO:0000256" key="4">
    <source>
        <dbReference type="ARBA" id="ARBA00023136"/>
    </source>
</evidence>
<evidence type="ECO:0000259" key="6">
    <source>
        <dbReference type="PROSITE" id="PS50850"/>
    </source>
</evidence>
<evidence type="ECO:0000313" key="8">
    <source>
        <dbReference type="Proteomes" id="UP000758168"/>
    </source>
</evidence>
<keyword evidence="2 5" id="KW-0812">Transmembrane</keyword>
<dbReference type="PANTHER" id="PTHR23514:SF13">
    <property type="entry name" value="INNER MEMBRANE PROTEIN YBJJ"/>
    <property type="match status" value="1"/>
</dbReference>
<comment type="subcellular location">
    <subcellularLocation>
        <location evidence="1">Cell membrane</location>
        <topology evidence="1">Multi-pass membrane protein</topology>
    </subcellularLocation>
</comment>
<sequence length="388" mass="38164">MTAFAGTGVGVATWVTRTPAIRDALGATTAEMGLVIAGLSVGSILGISLGGLLVARRGARFVVVGGMTAIVAGMVVIAVGAATGQSLVVATGLAFFGYGMGSGEIGNNVSGVELEVSVGRSVVPTLHGCFSLGTVVGALAGLVANHVALPVAAHLGLAAALVGAGTVWLSRQVPAGTGRVERGAPGADDQPAGEPEPRFAWLDARLVGLGVIILGMALAEGSASDWLPLIVVDGYGSTAVLGSVIYAFFGAAMALGRLSGGRLIDRFGRAPVMRTSSLVAAAGIGVVVVAPDLVVAAAGVLLWGLGASLGFPVALSAAGDDPRHAARRATAVATAGYAAFLVGPPVLGLLGEHVGLRDAMVVVLVAVLATTFAAGAVRPRPAPVEPLG</sequence>
<dbReference type="EMBL" id="JAGIOB010000001">
    <property type="protein sequence ID" value="MBP2415108.1"/>
    <property type="molecule type" value="Genomic_DNA"/>
</dbReference>
<dbReference type="PANTHER" id="PTHR23514">
    <property type="entry name" value="BYPASS OF STOP CODON PROTEIN 6"/>
    <property type="match status" value="1"/>
</dbReference>
<dbReference type="PROSITE" id="PS50850">
    <property type="entry name" value="MFS"/>
    <property type="match status" value="1"/>
</dbReference>
<dbReference type="Gene3D" id="1.20.1250.20">
    <property type="entry name" value="MFS general substrate transporter like domains"/>
    <property type="match status" value="2"/>
</dbReference>
<protein>
    <submittedName>
        <fullName evidence="7">MFS family permease</fullName>
    </submittedName>
</protein>
<evidence type="ECO:0000256" key="2">
    <source>
        <dbReference type="ARBA" id="ARBA00022692"/>
    </source>
</evidence>
<feature type="transmembrane region" description="Helical" evidence="5">
    <location>
        <begin position="61"/>
        <end position="81"/>
    </location>
</feature>
<dbReference type="InterPro" id="IPR036259">
    <property type="entry name" value="MFS_trans_sf"/>
</dbReference>
<organism evidence="7 8">
    <name type="scientific">Microlunatus capsulatus</name>
    <dbReference type="NCBI Taxonomy" id="99117"/>
    <lineage>
        <taxon>Bacteria</taxon>
        <taxon>Bacillati</taxon>
        <taxon>Actinomycetota</taxon>
        <taxon>Actinomycetes</taxon>
        <taxon>Propionibacteriales</taxon>
        <taxon>Propionibacteriaceae</taxon>
        <taxon>Microlunatus</taxon>
    </lineage>
</organism>
<feature type="transmembrane region" description="Helical" evidence="5">
    <location>
        <begin position="359"/>
        <end position="377"/>
    </location>
</feature>
<dbReference type="CDD" id="cd17393">
    <property type="entry name" value="MFS_MosC_like"/>
    <property type="match status" value="1"/>
</dbReference>
<proteinExistence type="predicted"/>
<comment type="caution">
    <text evidence="7">The sequence shown here is derived from an EMBL/GenBank/DDBJ whole genome shotgun (WGS) entry which is preliminary data.</text>
</comment>
<feature type="transmembrane region" description="Helical" evidence="5">
    <location>
        <begin position="151"/>
        <end position="169"/>
    </location>
</feature>
<gene>
    <name evidence="7" type="ORF">JOF54_000030</name>
</gene>
<feature type="transmembrane region" description="Helical" evidence="5">
    <location>
        <begin position="87"/>
        <end position="105"/>
    </location>
</feature>